<dbReference type="PANTHER" id="PTHR30441:SF9">
    <property type="entry name" value="ASMA FAMILY PROTEIN YHJG"/>
    <property type="match status" value="1"/>
</dbReference>
<dbReference type="Pfam" id="PF05170">
    <property type="entry name" value="AsmA"/>
    <property type="match status" value="1"/>
</dbReference>
<proteinExistence type="predicted"/>
<accession>A0ABT7NDG4</accession>
<evidence type="ECO:0000313" key="4">
    <source>
        <dbReference type="EMBL" id="MDM0045969.1"/>
    </source>
</evidence>
<dbReference type="InterPro" id="IPR052894">
    <property type="entry name" value="AsmA-related"/>
</dbReference>
<dbReference type="EMBL" id="JASZYV010000003">
    <property type="protein sequence ID" value="MDM0045969.1"/>
    <property type="molecule type" value="Genomic_DNA"/>
</dbReference>
<evidence type="ECO:0000313" key="5">
    <source>
        <dbReference type="Proteomes" id="UP001174908"/>
    </source>
</evidence>
<dbReference type="Proteomes" id="UP001174908">
    <property type="component" value="Unassembled WGS sequence"/>
</dbReference>
<evidence type="ECO:0000259" key="3">
    <source>
        <dbReference type="Pfam" id="PF05170"/>
    </source>
</evidence>
<feature type="domain" description="AsmA" evidence="3">
    <location>
        <begin position="29"/>
        <end position="584"/>
    </location>
</feature>
<dbReference type="PANTHER" id="PTHR30441">
    <property type="entry name" value="DUF748 DOMAIN-CONTAINING PROTEIN"/>
    <property type="match status" value="1"/>
</dbReference>
<name>A0ABT7NDG4_9BURK</name>
<dbReference type="RefSeq" id="WP_286661072.1">
    <property type="nucleotide sequence ID" value="NZ_JASZYV010000003.1"/>
</dbReference>
<protein>
    <submittedName>
        <fullName evidence="4">AsmA family protein</fullName>
    </submittedName>
</protein>
<evidence type="ECO:0000256" key="2">
    <source>
        <dbReference type="SAM" id="Phobius"/>
    </source>
</evidence>
<keyword evidence="2" id="KW-0812">Transmembrane</keyword>
<feature type="region of interest" description="Disordered" evidence="1">
    <location>
        <begin position="1"/>
        <end position="24"/>
    </location>
</feature>
<keyword evidence="2" id="KW-0472">Membrane</keyword>
<comment type="caution">
    <text evidence="4">The sequence shown here is derived from an EMBL/GenBank/DDBJ whole genome shotgun (WGS) entry which is preliminary data.</text>
</comment>
<sequence>MNPASPEAQPAVAPDPAAPPKPAMRPRWQRVTLAVMLTLVLLVATFFVVAATFDWNRARPWIEQRVSEATGRSLKINGDLQLQWTRGGKDQGGWRSWVPWPHLKAHNLQFGNAQWSESGKNMAELSSLSISLNPLPLMRRTILITELELDGPQVVLERQADGRNNWTFDTPPKDASKTGSGKPWGFEVERLILKKGGLRYDDDKLRMDFNLALDTIDDAGAGPYGVRWKLDGTYRQAKLEGEGQAGQVLDLTDRDTPFPIQAKVRAGRTRAQVEGTLLRPTSLAGMDLKLQLSGQSMADLYELTGVTLPKTAPYTTQGRLVGRLADGNQKSWTYRDFTGKMGSSDIAGTLEYLMREPRPLLRGKVRSKLLRFDDLGPLIGAGPSSTQSEFEEKKEKQPGNRVLPVADFDTDSWGAMDADVVVDGDRIVRDEDLPINSLHAKLNLDNKVLSLKPLNFGVAGGTLGSDIQLDARSGTIAADTRMRIRALQLSKLFPKLEDTKGSLGQLNGSIALSGKGNDIATMLGGADGEVKALVSKGTLSKFVLEAMGLNIGSVVMTRLFGDEQIQLNCLAARFDVKDGLMRTDAFVLDTSESRVEIKGTVSLKTEEMNLDMVPTNKKLRLLSLRAPLHVRGNFADPAVSIDAPTVALKLGAAAALAAAAPIAALVPLTSLNLGDDEEFTGCRDLLRAAAGSAQAPKAR</sequence>
<keyword evidence="2" id="KW-1133">Transmembrane helix</keyword>
<reference evidence="4" key="1">
    <citation type="submission" date="2023-06" db="EMBL/GenBank/DDBJ databases">
        <authorList>
            <person name="Jiang Y."/>
            <person name="Liu Q."/>
        </authorList>
    </citation>
    <scope>NUCLEOTIDE SEQUENCE</scope>
    <source>
        <strain evidence="4">CGMCC 1.12089</strain>
    </source>
</reference>
<organism evidence="4 5">
    <name type="scientific">Variovorax dokdonensis</name>
    <dbReference type="NCBI Taxonomy" id="344883"/>
    <lineage>
        <taxon>Bacteria</taxon>
        <taxon>Pseudomonadati</taxon>
        <taxon>Pseudomonadota</taxon>
        <taxon>Betaproteobacteria</taxon>
        <taxon>Burkholderiales</taxon>
        <taxon>Comamonadaceae</taxon>
        <taxon>Variovorax</taxon>
    </lineage>
</organism>
<gene>
    <name evidence="4" type="ORF">QTH91_15885</name>
</gene>
<evidence type="ECO:0000256" key="1">
    <source>
        <dbReference type="SAM" id="MobiDB-lite"/>
    </source>
</evidence>
<dbReference type="InterPro" id="IPR007844">
    <property type="entry name" value="AsmA"/>
</dbReference>
<feature type="transmembrane region" description="Helical" evidence="2">
    <location>
        <begin position="31"/>
        <end position="53"/>
    </location>
</feature>
<keyword evidence="5" id="KW-1185">Reference proteome</keyword>
<feature type="compositionally biased region" description="Low complexity" evidence="1">
    <location>
        <begin position="1"/>
        <end position="15"/>
    </location>
</feature>